<dbReference type="EMBL" id="KZ857507">
    <property type="protein sequence ID" value="RDX41605.1"/>
    <property type="molecule type" value="Genomic_DNA"/>
</dbReference>
<dbReference type="InterPro" id="IPR046341">
    <property type="entry name" value="SET_dom_sf"/>
</dbReference>
<protein>
    <recommendedName>
        <fullName evidence="5">Histone-lysine N-methyltransferase SET5</fullName>
    </recommendedName>
    <alternativeName>
        <fullName evidence="4">SET domain-containing protein 5</fullName>
    </alternativeName>
</protein>
<dbReference type="SUPFAM" id="SSF82199">
    <property type="entry name" value="SET domain"/>
    <property type="match status" value="1"/>
</dbReference>
<evidence type="ECO:0000313" key="8">
    <source>
        <dbReference type="EMBL" id="RDX41605.1"/>
    </source>
</evidence>
<evidence type="ECO:0000256" key="2">
    <source>
        <dbReference type="ARBA" id="ARBA00022679"/>
    </source>
</evidence>
<proteinExistence type="predicted"/>
<dbReference type="PANTHER" id="PTHR46402">
    <property type="entry name" value="SET AND MYND DOMAIN-CONTAINING PROTEIN 5"/>
    <property type="match status" value="1"/>
</dbReference>
<sequence>MTAAISPSEDDLKSAVLALKTENPSLGVPKIHALLLAAHPEWSVSEKRTRKVLQNEGLVQNANTGSAGAARQVYPSSRLIEGFDVAKWTTKVEVKYFGKAKGKGLVAKEKIAEGEAIWKEDPFILAPEWNLYDLQMSSAACGHCSTPLTTSPLVVPCSASTSSTPCPVRFCSRLCLSRSGRTHPLLCASRNPASAPLLHFARRNEWMALHALAQCTARVLLTYEQDEKAFKEDWEVVRALAQLGMEERAQGGWLGAEPDRAMWKKAHKLYVQAFQEPATEPEKKRLAKLLKKPLPKEVSDTLFDYDAFLRGLGRMSLNLEAHGGLYVLHSHLNHSCTPNVSARHFDQRTALSRITLVARRDIVPGEELLITYVNPEQPVEQRRRGLMEWGFGKCMCERCVKEELERKDAGGDAGKEEAVNTDLEAELKAGLGVM</sequence>
<dbReference type="Gene3D" id="1.10.220.160">
    <property type="match status" value="1"/>
</dbReference>
<feature type="domain" description="SET" evidence="7">
    <location>
        <begin position="90"/>
        <end position="373"/>
    </location>
</feature>
<dbReference type="Gene3D" id="2.170.270.10">
    <property type="entry name" value="SET domain"/>
    <property type="match status" value="1"/>
</dbReference>
<dbReference type="CDD" id="cd20071">
    <property type="entry name" value="SET_SMYD"/>
    <property type="match status" value="1"/>
</dbReference>
<dbReference type="InterPro" id="IPR001214">
    <property type="entry name" value="SET_dom"/>
</dbReference>
<evidence type="ECO:0000313" key="9">
    <source>
        <dbReference type="Proteomes" id="UP000256964"/>
    </source>
</evidence>
<dbReference type="PANTHER" id="PTHR46402:SF2">
    <property type="entry name" value="HISTONE-LYSINE N-TRIMETHYLTRANSFERASE SMYD5"/>
    <property type="match status" value="1"/>
</dbReference>
<evidence type="ECO:0000259" key="7">
    <source>
        <dbReference type="PROSITE" id="PS50280"/>
    </source>
</evidence>
<dbReference type="OrthoDB" id="438641at2759"/>
<evidence type="ECO:0000256" key="4">
    <source>
        <dbReference type="ARBA" id="ARBA00042380"/>
    </source>
</evidence>
<accession>A0A371CMU5</accession>
<dbReference type="Pfam" id="PF00856">
    <property type="entry name" value="SET"/>
    <property type="match status" value="1"/>
</dbReference>
<name>A0A371CMU5_9APHY</name>
<evidence type="ECO:0000256" key="1">
    <source>
        <dbReference type="ARBA" id="ARBA00022603"/>
    </source>
</evidence>
<evidence type="ECO:0000256" key="5">
    <source>
        <dbReference type="ARBA" id="ARBA00044528"/>
    </source>
</evidence>
<organism evidence="8 9">
    <name type="scientific">Lentinus brumalis</name>
    <dbReference type="NCBI Taxonomy" id="2498619"/>
    <lineage>
        <taxon>Eukaryota</taxon>
        <taxon>Fungi</taxon>
        <taxon>Dikarya</taxon>
        <taxon>Basidiomycota</taxon>
        <taxon>Agaricomycotina</taxon>
        <taxon>Agaricomycetes</taxon>
        <taxon>Polyporales</taxon>
        <taxon>Polyporaceae</taxon>
        <taxon>Lentinus</taxon>
    </lineage>
</organism>
<dbReference type="GO" id="GO:0045814">
    <property type="term" value="P:negative regulation of gene expression, epigenetic"/>
    <property type="evidence" value="ECO:0007669"/>
    <property type="project" value="TreeGrafter"/>
</dbReference>
<keyword evidence="1" id="KW-0489">Methyltransferase</keyword>
<dbReference type="GO" id="GO:0042799">
    <property type="term" value="F:histone H4K20 methyltransferase activity"/>
    <property type="evidence" value="ECO:0007669"/>
    <property type="project" value="TreeGrafter"/>
</dbReference>
<dbReference type="GO" id="GO:0032259">
    <property type="term" value="P:methylation"/>
    <property type="evidence" value="ECO:0007669"/>
    <property type="project" value="UniProtKB-KW"/>
</dbReference>
<keyword evidence="9" id="KW-1185">Reference proteome</keyword>
<dbReference type="STRING" id="139420.A0A371CMU5"/>
<keyword evidence="2" id="KW-0808">Transferase</keyword>
<keyword evidence="3" id="KW-0949">S-adenosyl-L-methionine</keyword>
<evidence type="ECO:0000256" key="6">
    <source>
        <dbReference type="ARBA" id="ARBA00048619"/>
    </source>
</evidence>
<dbReference type="AlphaFoldDB" id="A0A371CMU5"/>
<dbReference type="Proteomes" id="UP000256964">
    <property type="component" value="Unassembled WGS sequence"/>
</dbReference>
<dbReference type="PROSITE" id="PS50280">
    <property type="entry name" value="SET"/>
    <property type="match status" value="1"/>
</dbReference>
<reference evidence="8 9" key="1">
    <citation type="journal article" date="2018" name="Biotechnol. Biofuels">
        <title>Integrative visual omics of the white-rot fungus Polyporus brumalis exposes the biotechnological potential of its oxidative enzymes for delignifying raw plant biomass.</title>
        <authorList>
            <person name="Miyauchi S."/>
            <person name="Rancon A."/>
            <person name="Drula E."/>
            <person name="Hage H."/>
            <person name="Chaduli D."/>
            <person name="Favel A."/>
            <person name="Grisel S."/>
            <person name="Henrissat B."/>
            <person name="Herpoel-Gimbert I."/>
            <person name="Ruiz-Duenas F.J."/>
            <person name="Chevret D."/>
            <person name="Hainaut M."/>
            <person name="Lin J."/>
            <person name="Wang M."/>
            <person name="Pangilinan J."/>
            <person name="Lipzen A."/>
            <person name="Lesage-Meessen L."/>
            <person name="Navarro D."/>
            <person name="Riley R."/>
            <person name="Grigoriev I.V."/>
            <person name="Zhou S."/>
            <person name="Raouche S."/>
            <person name="Rosso M.N."/>
        </authorList>
    </citation>
    <scope>NUCLEOTIDE SEQUENCE [LARGE SCALE GENOMIC DNA]</scope>
    <source>
        <strain evidence="8 9">BRFM 1820</strain>
    </source>
</reference>
<comment type="catalytic activity">
    <reaction evidence="6">
        <text>L-lysyl-[histone] + S-adenosyl-L-methionine = N(6)-methyl-L-lysyl-[histone] + S-adenosyl-L-homocysteine + H(+)</text>
        <dbReference type="Rhea" id="RHEA:10024"/>
        <dbReference type="Rhea" id="RHEA-COMP:9845"/>
        <dbReference type="Rhea" id="RHEA-COMP:9846"/>
        <dbReference type="ChEBI" id="CHEBI:15378"/>
        <dbReference type="ChEBI" id="CHEBI:29969"/>
        <dbReference type="ChEBI" id="CHEBI:57856"/>
        <dbReference type="ChEBI" id="CHEBI:59789"/>
        <dbReference type="ChEBI" id="CHEBI:61929"/>
    </reaction>
    <physiologicalReaction direction="left-to-right" evidence="6">
        <dbReference type="Rhea" id="RHEA:10025"/>
    </physiologicalReaction>
</comment>
<gene>
    <name evidence="8" type="ORF">OH76DRAFT_1411990</name>
</gene>
<dbReference type="Gene3D" id="6.10.140.2220">
    <property type="match status" value="1"/>
</dbReference>
<dbReference type="SMART" id="SM00317">
    <property type="entry name" value="SET"/>
    <property type="match status" value="1"/>
</dbReference>
<evidence type="ECO:0000256" key="3">
    <source>
        <dbReference type="ARBA" id="ARBA00022691"/>
    </source>
</evidence>